<feature type="domain" description="Myb-like" evidence="2">
    <location>
        <begin position="304"/>
        <end position="346"/>
    </location>
</feature>
<comment type="caution">
    <text evidence="3">The sequence shown here is derived from an EMBL/GenBank/DDBJ whole genome shotgun (WGS) entry which is preliminary data.</text>
</comment>
<dbReference type="GO" id="GO:0000978">
    <property type="term" value="F:RNA polymerase II cis-regulatory region sequence-specific DNA binding"/>
    <property type="evidence" value="ECO:0007669"/>
    <property type="project" value="TreeGrafter"/>
</dbReference>
<dbReference type="AlphaFoldDB" id="A0A9P8VW00"/>
<dbReference type="InterPro" id="IPR001005">
    <property type="entry name" value="SANT/Myb"/>
</dbReference>
<dbReference type="PROSITE" id="PS50090">
    <property type="entry name" value="MYB_LIKE"/>
    <property type="match status" value="2"/>
</dbReference>
<feature type="region of interest" description="Disordered" evidence="1">
    <location>
        <begin position="39"/>
        <end position="96"/>
    </location>
</feature>
<feature type="compositionally biased region" description="Polar residues" evidence="1">
    <location>
        <begin position="39"/>
        <end position="49"/>
    </location>
</feature>
<feature type="domain" description="Myb-like" evidence="2">
    <location>
        <begin position="348"/>
        <end position="397"/>
    </location>
</feature>
<evidence type="ECO:0000256" key="1">
    <source>
        <dbReference type="SAM" id="MobiDB-lite"/>
    </source>
</evidence>
<feature type="compositionally biased region" description="Acidic residues" evidence="1">
    <location>
        <begin position="410"/>
        <end position="421"/>
    </location>
</feature>
<feature type="compositionally biased region" description="Acidic residues" evidence="1">
    <location>
        <begin position="82"/>
        <end position="95"/>
    </location>
</feature>
<dbReference type="Gene3D" id="2.150.10.10">
    <property type="entry name" value="Serralysin-like metalloprotease, C-terminal"/>
    <property type="match status" value="1"/>
</dbReference>
<evidence type="ECO:0000313" key="3">
    <source>
        <dbReference type="EMBL" id="KAH6881094.1"/>
    </source>
</evidence>
<dbReference type="InterPro" id="IPR009057">
    <property type="entry name" value="Homeodomain-like_sf"/>
</dbReference>
<keyword evidence="4" id="KW-1185">Reference proteome</keyword>
<dbReference type="SMART" id="SM00717">
    <property type="entry name" value="SANT"/>
    <property type="match status" value="2"/>
</dbReference>
<evidence type="ECO:0000313" key="4">
    <source>
        <dbReference type="Proteomes" id="UP000777438"/>
    </source>
</evidence>
<gene>
    <name evidence="3" type="ORF">B0T10DRAFT_580925</name>
</gene>
<dbReference type="EMBL" id="JAGPYM010000024">
    <property type="protein sequence ID" value="KAH6881094.1"/>
    <property type="molecule type" value="Genomic_DNA"/>
</dbReference>
<feature type="region of interest" description="Disordered" evidence="1">
    <location>
        <begin position="1"/>
        <end position="23"/>
    </location>
</feature>
<accession>A0A9P8VW00</accession>
<proteinExistence type="predicted"/>
<protein>
    <recommendedName>
        <fullName evidence="2">Myb-like domain-containing protein</fullName>
    </recommendedName>
</protein>
<reference evidence="3 4" key="1">
    <citation type="journal article" date="2021" name="Nat. Commun.">
        <title>Genetic determinants of endophytism in the Arabidopsis root mycobiome.</title>
        <authorList>
            <person name="Mesny F."/>
            <person name="Miyauchi S."/>
            <person name="Thiergart T."/>
            <person name="Pickel B."/>
            <person name="Atanasova L."/>
            <person name="Karlsson M."/>
            <person name="Huettel B."/>
            <person name="Barry K.W."/>
            <person name="Haridas S."/>
            <person name="Chen C."/>
            <person name="Bauer D."/>
            <person name="Andreopoulos W."/>
            <person name="Pangilinan J."/>
            <person name="LaButti K."/>
            <person name="Riley R."/>
            <person name="Lipzen A."/>
            <person name="Clum A."/>
            <person name="Drula E."/>
            <person name="Henrissat B."/>
            <person name="Kohler A."/>
            <person name="Grigoriev I.V."/>
            <person name="Martin F.M."/>
            <person name="Hacquard S."/>
        </authorList>
    </citation>
    <scope>NUCLEOTIDE SEQUENCE [LARGE SCALE GENOMIC DNA]</scope>
    <source>
        <strain evidence="3 4">MPI-CAGE-CH-0241</strain>
    </source>
</reference>
<feature type="compositionally biased region" description="Low complexity" evidence="1">
    <location>
        <begin position="450"/>
        <end position="462"/>
    </location>
</feature>
<dbReference type="GO" id="GO:0005634">
    <property type="term" value="C:nucleus"/>
    <property type="evidence" value="ECO:0007669"/>
    <property type="project" value="TreeGrafter"/>
</dbReference>
<dbReference type="SUPFAM" id="SSF46689">
    <property type="entry name" value="Homeodomain-like"/>
    <property type="match status" value="2"/>
</dbReference>
<dbReference type="Pfam" id="PF13921">
    <property type="entry name" value="Myb_DNA-bind_6"/>
    <property type="match status" value="1"/>
</dbReference>
<dbReference type="Gene3D" id="1.10.10.60">
    <property type="entry name" value="Homeodomain-like"/>
    <property type="match status" value="2"/>
</dbReference>
<dbReference type="PANTHER" id="PTHR45614">
    <property type="entry name" value="MYB PROTEIN-RELATED"/>
    <property type="match status" value="1"/>
</dbReference>
<dbReference type="OrthoDB" id="2350934at2759"/>
<evidence type="ECO:0000259" key="2">
    <source>
        <dbReference type="PROSITE" id="PS50090"/>
    </source>
</evidence>
<dbReference type="InterPro" id="IPR011049">
    <property type="entry name" value="Serralysin-like_metalloprot_C"/>
</dbReference>
<name>A0A9P8VW00_9HYPO</name>
<organism evidence="3 4">
    <name type="scientific">Thelonectria olida</name>
    <dbReference type="NCBI Taxonomy" id="1576542"/>
    <lineage>
        <taxon>Eukaryota</taxon>
        <taxon>Fungi</taxon>
        <taxon>Dikarya</taxon>
        <taxon>Ascomycota</taxon>
        <taxon>Pezizomycotina</taxon>
        <taxon>Sordariomycetes</taxon>
        <taxon>Hypocreomycetidae</taxon>
        <taxon>Hypocreales</taxon>
        <taxon>Nectriaceae</taxon>
        <taxon>Thelonectria</taxon>
    </lineage>
</organism>
<dbReference type="InterPro" id="IPR050560">
    <property type="entry name" value="MYB_TF"/>
</dbReference>
<dbReference type="GO" id="GO:0000981">
    <property type="term" value="F:DNA-binding transcription factor activity, RNA polymerase II-specific"/>
    <property type="evidence" value="ECO:0007669"/>
    <property type="project" value="TreeGrafter"/>
</dbReference>
<sequence>MSVSSQAASQSETGDVITMNISSDTPKPFTVIHEYNMTPPTTVYHSESGNETDSEHEPQDEIESPTVIHEYNMTPPTTDSESGNETDLEYEPQDEDGSRYTLFVRLEKGQYRTMCYQRGEINWANPVNNYRVRVSDHLQDSFQHLGLAMEMAPDAVLELKESLGTNREVTVEVFLQLLRWSLNDRHTQLCDIVNTPSQNQEEFSTRGPIIETNPLPLLGTALGSSLHSLPQSSSSRAQPKFLHHLGQYKPPIFTPSPRLFIPPLDAILEHARGDQSVPSTQNLPATADFTNQYSALPMSRRLKPWSAEESAILISLRNNGMKWREIAKHFPSRGVPSCRLRYLRFHNKPVVGPEPWSAEEVATLIDLRKKGMKWKEIAIYFPSRGVQSCKLRYHYQIKKPNTTISNTTISEDDTTISEDDTTISQDDTTISKDDTTISQDDTTISKDDTTISQDDTTISQDDTTISKDDTTISQDDTTISILSLFNPAQNQRHNTTISVLSLLNPDTTISILSLLNPNTTISILSLLNPVQNQEDVEEDIDKYCHSCLNAVLTRASVHPPTPSPRSISFPEADKKMQAYLKMMGDWLVRSNEQAERITSSASYA</sequence>
<feature type="region of interest" description="Disordered" evidence="1">
    <location>
        <begin position="404"/>
        <end position="462"/>
    </location>
</feature>
<dbReference type="CDD" id="cd00167">
    <property type="entry name" value="SANT"/>
    <property type="match status" value="2"/>
</dbReference>
<dbReference type="Proteomes" id="UP000777438">
    <property type="component" value="Unassembled WGS sequence"/>
</dbReference>